<dbReference type="InterPro" id="IPR050950">
    <property type="entry name" value="HTH-type_LysR_regulators"/>
</dbReference>
<dbReference type="AlphaFoldDB" id="A0A1I4YBF3"/>
<dbReference type="GO" id="GO:0003677">
    <property type="term" value="F:DNA binding"/>
    <property type="evidence" value="ECO:0007669"/>
    <property type="project" value="UniProtKB-KW"/>
</dbReference>
<dbReference type="Gene3D" id="3.40.190.290">
    <property type="match status" value="1"/>
</dbReference>
<dbReference type="FunFam" id="1.10.10.10:FF:000001">
    <property type="entry name" value="LysR family transcriptional regulator"/>
    <property type="match status" value="1"/>
</dbReference>
<reference evidence="7" key="1">
    <citation type="submission" date="2016-10" db="EMBL/GenBank/DDBJ databases">
        <authorList>
            <person name="Varghese N."/>
            <person name="Submissions S."/>
        </authorList>
    </citation>
    <scope>NUCLEOTIDE SEQUENCE [LARGE SCALE GENOMIC DNA]</scope>
    <source>
        <strain evidence="7">DSM 6150</strain>
    </source>
</reference>
<protein>
    <submittedName>
        <fullName evidence="6">Transcriptional regulator, LysR family</fullName>
    </submittedName>
</protein>
<evidence type="ECO:0000313" key="6">
    <source>
        <dbReference type="EMBL" id="SFN35384.1"/>
    </source>
</evidence>
<sequence>MPLRLGFDWRDLDIFITVAETGSIARAAERCNTVASAVSKRLSDLESALGTPLLERHSRGVALTTAGHALLARASALLEQARQLDQEIRSYGKGARGLVRVFANISSIVEFLPAALASFTREHPEILVHLEEHVSIRIAQAVIERVADFGVISDLPHREGLELTPFRTDELVLVAPQNHPLAALEHTRFETALDYPLVGLHADSTLHTRLLQVGAALGRELQMRIHVTSFDAVCAMVAAGMGVGIAPRTTTLSHVAALGLKAIALDDDWAKRQLYLCRRSGEKLPAVAQLLYEHLARH</sequence>
<dbReference type="CDD" id="cd08421">
    <property type="entry name" value="PBP2_LTTR_like_1"/>
    <property type="match status" value="1"/>
</dbReference>
<dbReference type="GO" id="GO:0003700">
    <property type="term" value="F:DNA-binding transcription factor activity"/>
    <property type="evidence" value="ECO:0007669"/>
    <property type="project" value="InterPro"/>
</dbReference>
<feature type="domain" description="HTH lysR-type" evidence="5">
    <location>
        <begin position="7"/>
        <end position="64"/>
    </location>
</feature>
<keyword evidence="2" id="KW-0805">Transcription regulation</keyword>
<evidence type="ECO:0000256" key="3">
    <source>
        <dbReference type="ARBA" id="ARBA00023125"/>
    </source>
</evidence>
<proteinExistence type="inferred from homology"/>
<dbReference type="Pfam" id="PF03466">
    <property type="entry name" value="LysR_substrate"/>
    <property type="match status" value="1"/>
</dbReference>
<evidence type="ECO:0000256" key="2">
    <source>
        <dbReference type="ARBA" id="ARBA00023015"/>
    </source>
</evidence>
<dbReference type="EMBL" id="FOVE01000007">
    <property type="protein sequence ID" value="SFN35384.1"/>
    <property type="molecule type" value="Genomic_DNA"/>
</dbReference>
<dbReference type="Gene3D" id="1.10.10.10">
    <property type="entry name" value="Winged helix-like DNA-binding domain superfamily/Winged helix DNA-binding domain"/>
    <property type="match status" value="1"/>
</dbReference>
<dbReference type="PANTHER" id="PTHR30419:SF2">
    <property type="entry name" value="LYSR FAMILY TRANSCRIPTIONAL REGULATOR"/>
    <property type="match status" value="1"/>
</dbReference>
<keyword evidence="7" id="KW-1185">Reference proteome</keyword>
<dbReference type="Proteomes" id="UP000242869">
    <property type="component" value="Unassembled WGS sequence"/>
</dbReference>
<keyword evidence="3" id="KW-0238">DNA-binding</keyword>
<dbReference type="SUPFAM" id="SSF46785">
    <property type="entry name" value="Winged helix' DNA-binding domain"/>
    <property type="match status" value="1"/>
</dbReference>
<evidence type="ECO:0000259" key="5">
    <source>
        <dbReference type="PROSITE" id="PS50931"/>
    </source>
</evidence>
<dbReference type="GO" id="GO:0005829">
    <property type="term" value="C:cytosol"/>
    <property type="evidence" value="ECO:0007669"/>
    <property type="project" value="TreeGrafter"/>
</dbReference>
<dbReference type="PROSITE" id="PS50931">
    <property type="entry name" value="HTH_LYSR"/>
    <property type="match status" value="1"/>
</dbReference>
<dbReference type="RefSeq" id="WP_091193009.1">
    <property type="nucleotide sequence ID" value="NZ_FOVE01000007.1"/>
</dbReference>
<dbReference type="Pfam" id="PF00126">
    <property type="entry name" value="HTH_1"/>
    <property type="match status" value="1"/>
</dbReference>
<accession>A0A1I4YBF3</accession>
<organism evidence="6 7">
    <name type="scientific">Formivibrio citricus</name>
    <dbReference type="NCBI Taxonomy" id="83765"/>
    <lineage>
        <taxon>Bacteria</taxon>
        <taxon>Pseudomonadati</taxon>
        <taxon>Pseudomonadota</taxon>
        <taxon>Betaproteobacteria</taxon>
        <taxon>Neisseriales</taxon>
        <taxon>Chitinibacteraceae</taxon>
        <taxon>Formivibrio</taxon>
    </lineage>
</organism>
<dbReference type="InterPro" id="IPR005119">
    <property type="entry name" value="LysR_subst-bd"/>
</dbReference>
<comment type="similarity">
    <text evidence="1">Belongs to the LysR transcriptional regulatory family.</text>
</comment>
<keyword evidence="4" id="KW-0804">Transcription</keyword>
<dbReference type="SUPFAM" id="SSF53850">
    <property type="entry name" value="Periplasmic binding protein-like II"/>
    <property type="match status" value="1"/>
</dbReference>
<dbReference type="InterPro" id="IPR036388">
    <property type="entry name" value="WH-like_DNA-bd_sf"/>
</dbReference>
<dbReference type="InterPro" id="IPR036390">
    <property type="entry name" value="WH_DNA-bd_sf"/>
</dbReference>
<evidence type="ECO:0000313" key="7">
    <source>
        <dbReference type="Proteomes" id="UP000242869"/>
    </source>
</evidence>
<name>A0A1I4YBF3_9NEIS</name>
<dbReference type="InterPro" id="IPR000847">
    <property type="entry name" value="LysR_HTH_N"/>
</dbReference>
<evidence type="ECO:0000256" key="1">
    <source>
        <dbReference type="ARBA" id="ARBA00009437"/>
    </source>
</evidence>
<dbReference type="PANTHER" id="PTHR30419">
    <property type="entry name" value="HTH-TYPE TRANSCRIPTIONAL REGULATOR YBHD"/>
    <property type="match status" value="1"/>
</dbReference>
<evidence type="ECO:0000256" key="4">
    <source>
        <dbReference type="ARBA" id="ARBA00023163"/>
    </source>
</evidence>
<dbReference type="OrthoDB" id="9785974at2"/>
<gene>
    <name evidence="6" type="ORF">SAMN05660284_01297</name>
</gene>
<dbReference type="STRING" id="83765.SAMN05660284_01297"/>